<dbReference type="WBParaSite" id="Csp11.Scaffold630.g20509.t1">
    <property type="protein sequence ID" value="Csp11.Scaffold630.g20509.t1"/>
    <property type="gene ID" value="Csp11.Scaffold630.g20509"/>
</dbReference>
<feature type="compositionally biased region" description="Basic and acidic residues" evidence="1">
    <location>
        <begin position="147"/>
        <end position="158"/>
    </location>
</feature>
<organism evidence="2 3">
    <name type="scientific">Caenorhabditis tropicalis</name>
    <dbReference type="NCBI Taxonomy" id="1561998"/>
    <lineage>
        <taxon>Eukaryota</taxon>
        <taxon>Metazoa</taxon>
        <taxon>Ecdysozoa</taxon>
        <taxon>Nematoda</taxon>
        <taxon>Chromadorea</taxon>
        <taxon>Rhabditida</taxon>
        <taxon>Rhabditina</taxon>
        <taxon>Rhabditomorpha</taxon>
        <taxon>Rhabditoidea</taxon>
        <taxon>Rhabditidae</taxon>
        <taxon>Peloderinae</taxon>
        <taxon>Caenorhabditis</taxon>
    </lineage>
</organism>
<evidence type="ECO:0000256" key="1">
    <source>
        <dbReference type="SAM" id="MobiDB-lite"/>
    </source>
</evidence>
<keyword evidence="2" id="KW-1185">Reference proteome</keyword>
<protein>
    <submittedName>
        <fullName evidence="3">Suppressor protein SRP40-like</fullName>
    </submittedName>
</protein>
<dbReference type="eggNOG" id="ENOG502T3DJ">
    <property type="taxonomic scope" value="Eukaryota"/>
</dbReference>
<accession>A0A1I7UY55</accession>
<name>A0A1I7UY55_9PELO</name>
<reference evidence="3" key="1">
    <citation type="submission" date="2016-11" db="UniProtKB">
        <authorList>
            <consortium name="WormBaseParasite"/>
        </authorList>
    </citation>
    <scope>IDENTIFICATION</scope>
</reference>
<dbReference type="STRING" id="1561998.A0A1I7UY55"/>
<sequence>MTESSVTFSVLIDNEGRIKISLDDSRKTKVMRNSETSHRLSPCQSLESFDSEFLAAGIRRRTVSSSNVSLDTESIVSNDGSSVTHSSASDVCDEDMDRLSDVSFTSCVSRVSATSVLTKSSQETVTSAACYRKQESEQYVRRRRGSKTYEEKIKKDMEDGPSPNVTKYPSVNTTGKMSNIEFNNSNISKSRIPSLKSRPSYVSPNAKCFVPSETADNFNRSYASVISTSPNRSIHSKNDSKSSNDYKKAFKMRIDTDSEGNMRVHFSNELSEESWAIGGVQGSAQHLDVHKI</sequence>
<dbReference type="Proteomes" id="UP000095282">
    <property type="component" value="Unplaced"/>
</dbReference>
<evidence type="ECO:0000313" key="3">
    <source>
        <dbReference type="WBParaSite" id="Csp11.Scaffold630.g20509.t1"/>
    </source>
</evidence>
<proteinExistence type="predicted"/>
<dbReference type="AlphaFoldDB" id="A0A1I7UY55"/>
<feature type="region of interest" description="Disordered" evidence="1">
    <location>
        <begin position="139"/>
        <end position="179"/>
    </location>
</feature>
<evidence type="ECO:0000313" key="2">
    <source>
        <dbReference type="Proteomes" id="UP000095282"/>
    </source>
</evidence>
<feature type="compositionally biased region" description="Polar residues" evidence="1">
    <location>
        <begin position="163"/>
        <end position="179"/>
    </location>
</feature>